<accession>G9WFL9</accession>
<feature type="domain" description="Phosphoribosyltransferase" evidence="7">
    <location>
        <begin position="60"/>
        <end position="190"/>
    </location>
</feature>
<evidence type="ECO:0000256" key="2">
    <source>
        <dbReference type="ARBA" id="ARBA00022676"/>
    </source>
</evidence>
<dbReference type="InterPro" id="IPR050118">
    <property type="entry name" value="Pur/Pyrimidine_PRTase"/>
</dbReference>
<dbReference type="GO" id="GO:0006166">
    <property type="term" value="P:purine ribonucleoside salvage"/>
    <property type="evidence" value="ECO:0007669"/>
    <property type="project" value="UniProtKB-KW"/>
</dbReference>
<keyword evidence="9" id="KW-1185">Reference proteome</keyword>
<feature type="binding site" evidence="5">
    <location>
        <position position="41"/>
    </location>
    <ligand>
        <name>xanthine</name>
        <dbReference type="ChEBI" id="CHEBI:17712"/>
    </ligand>
</feature>
<comment type="pathway">
    <text evidence="5">Purine metabolism; XMP biosynthesis via salvage pathway; XMP from xanthine: step 1/1.</text>
</comment>
<dbReference type="OrthoDB" id="9790678at2"/>
<dbReference type="GO" id="GO:0046110">
    <property type="term" value="P:xanthine metabolic process"/>
    <property type="evidence" value="ECO:0007669"/>
    <property type="project" value="UniProtKB-UniRule"/>
</dbReference>
<evidence type="ECO:0000256" key="3">
    <source>
        <dbReference type="ARBA" id="ARBA00022679"/>
    </source>
</evidence>
<dbReference type="eggNOG" id="COG0503">
    <property type="taxonomic scope" value="Bacteria"/>
</dbReference>
<dbReference type="SUPFAM" id="SSF53271">
    <property type="entry name" value="PRTase-like"/>
    <property type="match status" value="1"/>
</dbReference>
<comment type="similarity">
    <text evidence="5">Belongs to the purine/pyrimidine phosphoribosyltransferase family. Xpt subfamily.</text>
</comment>
<keyword evidence="3 5" id="KW-0808">Transferase</keyword>
<name>G9WFL9_9LACO</name>
<feature type="binding site" evidence="5">
    <location>
        <position position="48"/>
    </location>
    <ligand>
        <name>xanthine</name>
        <dbReference type="ChEBI" id="CHEBI:17712"/>
    </ligand>
</feature>
<comment type="subcellular location">
    <subcellularLocation>
        <location evidence="5">Cytoplasm</location>
    </subcellularLocation>
</comment>
<dbReference type="GO" id="GO:0032265">
    <property type="term" value="P:XMP salvage"/>
    <property type="evidence" value="ECO:0007669"/>
    <property type="project" value="UniProtKB-UniRule"/>
</dbReference>
<dbReference type="AlphaFoldDB" id="G9WFL9"/>
<dbReference type="EC" id="2.4.2.22" evidence="5 6"/>
<evidence type="ECO:0000256" key="1">
    <source>
        <dbReference type="ARBA" id="ARBA00022490"/>
    </source>
</evidence>
<evidence type="ECO:0000256" key="5">
    <source>
        <dbReference type="HAMAP-Rule" id="MF_01184"/>
    </source>
</evidence>
<dbReference type="NCBIfam" id="NF006671">
    <property type="entry name" value="PRK09219.1"/>
    <property type="match status" value="1"/>
</dbReference>
<comment type="subunit">
    <text evidence="5">Homodimer.</text>
</comment>
<feature type="binding site" evidence="5">
    <location>
        <begin position="149"/>
        <end position="153"/>
    </location>
    <ligand>
        <name>5-phospho-alpha-D-ribose 1-diphosphate</name>
        <dbReference type="ChEBI" id="CHEBI:58017"/>
    </ligand>
</feature>
<dbReference type="HAMAP" id="MF_01184">
    <property type="entry name" value="XPRTase"/>
    <property type="match status" value="1"/>
</dbReference>
<keyword evidence="4 5" id="KW-0660">Purine salvage</keyword>
<dbReference type="PANTHER" id="PTHR43864:SF1">
    <property type="entry name" value="XANTHINE PHOSPHORIBOSYLTRANSFERASE"/>
    <property type="match status" value="1"/>
</dbReference>
<evidence type="ECO:0000259" key="7">
    <source>
        <dbReference type="Pfam" id="PF00156"/>
    </source>
</evidence>
<dbReference type="PATRIC" id="fig|1045004.4.peg.1210"/>
<sequence length="219" mass="23719">MLISVISEELFLLSQLDGRSVIKILEEKIKSEGVVLGSDILKVDSFLNHQVDPFLMSQIGQAFADKFSQAGITKVLTIEASGIAPALMTSLQLQVPMVFARKHKSRTLSGNFYTASVYSFTKQTENKIAISKKFINADDRVLIIDDFLANGQAVQGLLDITSQAGATAVGVGIVIEKRFQAGHDLILSKNIPLVSLASIDHFQDGQVVFNNEGAASHVD</sequence>
<dbReference type="GO" id="GO:0000310">
    <property type="term" value="F:xanthine phosphoribosyltransferase activity"/>
    <property type="evidence" value="ECO:0007669"/>
    <property type="project" value="UniProtKB-UniRule"/>
</dbReference>
<dbReference type="Proteomes" id="UP000004959">
    <property type="component" value="Chromosome"/>
</dbReference>
<dbReference type="NCBIfam" id="TIGR01744">
    <property type="entry name" value="XPRTase"/>
    <property type="match status" value="1"/>
</dbReference>
<dbReference type="UniPathway" id="UPA00602">
    <property type="reaction ID" value="UER00658"/>
</dbReference>
<evidence type="ECO:0000256" key="6">
    <source>
        <dbReference type="NCBIfam" id="TIGR01744"/>
    </source>
</evidence>
<feature type="binding site" evidence="5">
    <location>
        <position position="177"/>
    </location>
    <ligand>
        <name>xanthine</name>
        <dbReference type="ChEBI" id="CHEBI:17712"/>
    </ligand>
</feature>
<dbReference type="Pfam" id="PF00156">
    <property type="entry name" value="Pribosyltran"/>
    <property type="match status" value="1"/>
</dbReference>
<evidence type="ECO:0000313" key="9">
    <source>
        <dbReference type="Proteomes" id="UP000004959"/>
    </source>
</evidence>
<organism evidence="8 9">
    <name type="scientific">Oenococcus kitaharae DSM 17330</name>
    <dbReference type="NCBI Taxonomy" id="1045004"/>
    <lineage>
        <taxon>Bacteria</taxon>
        <taxon>Bacillati</taxon>
        <taxon>Bacillota</taxon>
        <taxon>Bacilli</taxon>
        <taxon>Lactobacillales</taxon>
        <taxon>Lactobacillaceae</taxon>
        <taxon>Oenococcus</taxon>
    </lineage>
</organism>
<dbReference type="Gene3D" id="3.40.50.2020">
    <property type="match status" value="1"/>
</dbReference>
<dbReference type="InterPro" id="IPR000836">
    <property type="entry name" value="PRTase_dom"/>
</dbReference>
<dbReference type="PANTHER" id="PTHR43864">
    <property type="entry name" value="HYPOXANTHINE/GUANINE PHOSPHORIBOSYLTRANSFERASE"/>
    <property type="match status" value="1"/>
</dbReference>
<evidence type="ECO:0000256" key="4">
    <source>
        <dbReference type="ARBA" id="ARBA00022726"/>
    </source>
</evidence>
<dbReference type="InterPro" id="IPR010079">
    <property type="entry name" value="Xanthine_PRibTrfase"/>
</dbReference>
<dbReference type="EMBL" id="AFVZ01000001">
    <property type="protein sequence ID" value="EHN59311.1"/>
    <property type="molecule type" value="Genomic_DNA"/>
</dbReference>
<comment type="function">
    <text evidence="5">Converts the preformed base xanthine, a product of nucleic acid breakdown, to xanthosine 5'-monophosphate (XMP), so it can be reused for RNA or DNA synthesis.</text>
</comment>
<protein>
    <recommendedName>
        <fullName evidence="5 6">Xanthine phosphoribosyltransferase</fullName>
        <shortName evidence="5">XPRTase</shortName>
        <ecNumber evidence="5 6">2.4.2.22</ecNumber>
    </recommendedName>
</protein>
<reference evidence="8 9" key="1">
    <citation type="journal article" date="2012" name="PLoS ONE">
        <title>Functional divergence in the genus oenococcus as predicted by genome sequencing of the newly-described species, Oenococcus kitaharae.</title>
        <authorList>
            <person name="Borneman A.R."/>
            <person name="McCarthy J.M."/>
            <person name="Chambers P.J."/>
            <person name="Bartowsky E.J."/>
        </authorList>
    </citation>
    <scope>NUCLEOTIDE SEQUENCE [LARGE SCALE GENOMIC DNA]</scope>
    <source>
        <strain evidence="9">DSM17330</strain>
    </source>
</reference>
<gene>
    <name evidence="5" type="primary">xpt</name>
    <name evidence="8" type="ORF">OKIT_1228</name>
</gene>
<comment type="caution">
    <text evidence="8">The sequence shown here is derived from an EMBL/GenBank/DDBJ whole genome shotgun (WGS) entry which is preliminary data.</text>
</comment>
<dbReference type="InterPro" id="IPR029057">
    <property type="entry name" value="PRTase-like"/>
</dbReference>
<evidence type="ECO:0000313" key="8">
    <source>
        <dbReference type="EMBL" id="EHN59311.1"/>
    </source>
</evidence>
<dbReference type="HOGENOM" id="CLU_099015_0_0_9"/>
<dbReference type="CDD" id="cd06223">
    <property type="entry name" value="PRTases_typeI"/>
    <property type="match status" value="1"/>
</dbReference>
<keyword evidence="2 5" id="KW-0328">Glycosyltransferase</keyword>
<proteinExistence type="inferred from homology"/>
<keyword evidence="1 5" id="KW-0963">Cytoplasm</keyword>
<comment type="catalytic activity">
    <reaction evidence="5">
        <text>XMP + diphosphate = xanthine + 5-phospho-alpha-D-ribose 1-diphosphate</text>
        <dbReference type="Rhea" id="RHEA:10800"/>
        <dbReference type="ChEBI" id="CHEBI:17712"/>
        <dbReference type="ChEBI" id="CHEBI:33019"/>
        <dbReference type="ChEBI" id="CHEBI:57464"/>
        <dbReference type="ChEBI" id="CHEBI:58017"/>
        <dbReference type="EC" id="2.4.2.22"/>
    </reaction>
</comment>
<dbReference type="GO" id="GO:0005737">
    <property type="term" value="C:cytoplasm"/>
    <property type="evidence" value="ECO:0007669"/>
    <property type="project" value="UniProtKB-SubCell"/>
</dbReference>
<dbReference type="STRING" id="336988.NT96_07195"/>